<keyword evidence="15" id="KW-1185">Reference proteome</keyword>
<dbReference type="PANTHER" id="PTHR43721">
    <property type="entry name" value="ELONGATION FACTOR TU-RELATED"/>
    <property type="match status" value="1"/>
</dbReference>
<dbReference type="SUPFAM" id="SSF52540">
    <property type="entry name" value="P-loop containing nucleoside triphosphate hydrolases"/>
    <property type="match status" value="1"/>
</dbReference>
<evidence type="ECO:0000313" key="14">
    <source>
        <dbReference type="EMBL" id="ACL65705.1"/>
    </source>
</evidence>
<comment type="subcellular location">
    <subcellularLocation>
        <location evidence="11">Cytoplasm</location>
    </subcellularLocation>
</comment>
<dbReference type="EC" id="3.6.5.3" evidence="11"/>
<dbReference type="NCBIfam" id="TIGR00231">
    <property type="entry name" value="small_GTP"/>
    <property type="match status" value="1"/>
</dbReference>
<keyword evidence="11" id="KW-0963">Cytoplasm</keyword>
<keyword evidence="5 11" id="KW-0648">Protein biosynthesis</keyword>
<evidence type="ECO:0000256" key="8">
    <source>
        <dbReference type="ARBA" id="ARBA00058140"/>
    </source>
</evidence>
<dbReference type="InterPro" id="IPR004541">
    <property type="entry name" value="Transl_elong_EFTu/EF1A_bac/org"/>
</dbReference>
<dbReference type="InterPro" id="IPR004161">
    <property type="entry name" value="EFTu-like_2"/>
</dbReference>
<dbReference type="InterPro" id="IPR004160">
    <property type="entry name" value="Transl_elong_EFTu/EF1A_C"/>
</dbReference>
<feature type="domain" description="Tr-type G" evidence="12">
    <location>
        <begin position="10"/>
        <end position="206"/>
    </location>
</feature>
<dbReference type="InterPro" id="IPR009001">
    <property type="entry name" value="Transl_elong_EF1A/Init_IF2_C"/>
</dbReference>
<dbReference type="GO" id="GO:0005525">
    <property type="term" value="F:GTP binding"/>
    <property type="evidence" value="ECO:0007669"/>
    <property type="project" value="UniProtKB-UniRule"/>
</dbReference>
<dbReference type="InterPro" id="IPR000795">
    <property type="entry name" value="T_Tr_GTP-bd_dom"/>
</dbReference>
<dbReference type="Proteomes" id="UP000007089">
    <property type="component" value="Chromosome"/>
</dbReference>
<dbReference type="InterPro" id="IPR050055">
    <property type="entry name" value="EF-Tu_GTPase"/>
</dbReference>
<evidence type="ECO:0000313" key="13">
    <source>
        <dbReference type="EMBL" id="ACL65358.1"/>
    </source>
</evidence>
<dbReference type="NCBIfam" id="NF000766">
    <property type="entry name" value="PRK00049.1"/>
    <property type="match status" value="1"/>
</dbReference>
<accession>B8J859</accession>
<dbReference type="Pfam" id="PF03144">
    <property type="entry name" value="GTP_EFTU_D2"/>
    <property type="match status" value="1"/>
</dbReference>
<feature type="binding site" evidence="11">
    <location>
        <position position="26"/>
    </location>
    <ligand>
        <name>Mg(2+)</name>
        <dbReference type="ChEBI" id="CHEBI:18420"/>
    </ligand>
</feature>
<comment type="function">
    <text evidence="8">May play an important regulatory role in cell growth and in the bacterial response to nutrient deprivation.</text>
</comment>
<dbReference type="InterPro" id="IPR027417">
    <property type="entry name" value="P-loop_NTPase"/>
</dbReference>
<evidence type="ECO:0000256" key="9">
    <source>
        <dbReference type="ARBA" id="ARBA00063778"/>
    </source>
</evidence>
<keyword evidence="3 11" id="KW-0251">Elongation factor</keyword>
<dbReference type="CDD" id="cd03697">
    <property type="entry name" value="EFTU_II"/>
    <property type="match status" value="1"/>
</dbReference>
<dbReference type="Gene3D" id="2.40.30.10">
    <property type="entry name" value="Translation factors"/>
    <property type="match status" value="2"/>
</dbReference>
<gene>
    <name evidence="11" type="primary">tuf</name>
    <name evidence="13" type="ordered locus">A2cp1_2017</name>
    <name evidence="14" type="ordered locus">A2cp1_2367</name>
</gene>
<evidence type="ECO:0000256" key="11">
    <source>
        <dbReference type="HAMAP-Rule" id="MF_00118"/>
    </source>
</evidence>
<keyword evidence="4 11" id="KW-0378">Hydrolase</keyword>
<keyword evidence="6 11" id="KW-0342">GTP-binding</keyword>
<dbReference type="HOGENOM" id="CLU_007265_0_0_7"/>
<keyword evidence="13" id="KW-0548">Nucleotidyltransferase</keyword>
<dbReference type="HAMAP" id="MF_00118_B">
    <property type="entry name" value="EF_Tu_B"/>
    <property type="match status" value="1"/>
</dbReference>
<organism evidence="13 15">
    <name type="scientific">Anaeromyxobacter dehalogenans (strain ATCC BAA-258 / DSM 21875 / 2CP-1)</name>
    <dbReference type="NCBI Taxonomy" id="455488"/>
    <lineage>
        <taxon>Bacteria</taxon>
        <taxon>Pseudomonadati</taxon>
        <taxon>Myxococcota</taxon>
        <taxon>Myxococcia</taxon>
        <taxon>Myxococcales</taxon>
        <taxon>Cystobacterineae</taxon>
        <taxon>Anaeromyxobacteraceae</taxon>
        <taxon>Anaeromyxobacter</taxon>
    </lineage>
</organism>
<comment type="catalytic activity">
    <reaction evidence="11">
        <text>GTP + H2O = GDP + phosphate + H(+)</text>
        <dbReference type="Rhea" id="RHEA:19669"/>
        <dbReference type="ChEBI" id="CHEBI:15377"/>
        <dbReference type="ChEBI" id="CHEBI:15378"/>
        <dbReference type="ChEBI" id="CHEBI:37565"/>
        <dbReference type="ChEBI" id="CHEBI:43474"/>
        <dbReference type="ChEBI" id="CHEBI:58189"/>
        <dbReference type="EC" id="3.6.5.3"/>
    </reaction>
</comment>
<dbReference type="KEGG" id="acp:A2cp1_2017"/>
<dbReference type="GO" id="GO:0016779">
    <property type="term" value="F:nucleotidyltransferase activity"/>
    <property type="evidence" value="ECO:0007669"/>
    <property type="project" value="UniProtKB-KW"/>
</dbReference>
<keyword evidence="11" id="KW-0479">Metal-binding</keyword>
<comment type="subunit">
    <text evidence="9">Monomer. Heterotetramer composed of two EF-Ts.EF-Tu dimer complexes.</text>
</comment>
<dbReference type="InterPro" id="IPR041709">
    <property type="entry name" value="EF-Tu_GTP-bd"/>
</dbReference>
<dbReference type="EMBL" id="CP001359">
    <property type="protein sequence ID" value="ACL65705.1"/>
    <property type="molecule type" value="Genomic_DNA"/>
</dbReference>
<dbReference type="InterPro" id="IPR033720">
    <property type="entry name" value="EFTU_2"/>
</dbReference>
<dbReference type="SUPFAM" id="SSF50465">
    <property type="entry name" value="EF-Tu/eEF-1alpha/eIF2-gamma C-terminal domain"/>
    <property type="match status" value="1"/>
</dbReference>
<protein>
    <recommendedName>
        <fullName evidence="7 11">Elongation factor Tu</fullName>
        <shortName evidence="11">EF-Tu</shortName>
        <ecNumber evidence="11">3.6.5.3</ecNumber>
    </recommendedName>
</protein>
<comment type="function">
    <text evidence="11">GTP hydrolase that promotes the GTP-dependent binding of aminoacyl-tRNA to the A-site of ribosomes during protein biosynthesis.</text>
</comment>
<dbReference type="Pfam" id="PF00009">
    <property type="entry name" value="GTP_EFTU"/>
    <property type="match status" value="1"/>
</dbReference>
<proteinExistence type="inferred from homology"/>
<comment type="subunit">
    <text evidence="10">(Microbial infection) Upon infection by bacteriophage Qbeta, part of the viral RNA-dependent RNA polymerase complex, the other subunits are the viral replicase catalytic subunit (AC P14647), host ribosomal protein S1 and EF-Ts.</text>
</comment>
<keyword evidence="13" id="KW-0808">Transferase</keyword>
<dbReference type="EMBL" id="CP001359">
    <property type="protein sequence ID" value="ACL65358.1"/>
    <property type="molecule type" value="Genomic_DNA"/>
</dbReference>
<dbReference type="FunFam" id="2.40.30.10:FF:000001">
    <property type="entry name" value="Elongation factor Tu"/>
    <property type="match status" value="1"/>
</dbReference>
<dbReference type="Gene3D" id="3.40.50.300">
    <property type="entry name" value="P-loop containing nucleotide triphosphate hydrolases"/>
    <property type="match status" value="1"/>
</dbReference>
<feature type="binding site" evidence="11">
    <location>
        <begin position="19"/>
        <end position="26"/>
    </location>
    <ligand>
        <name>GTP</name>
        <dbReference type="ChEBI" id="CHEBI:37565"/>
    </ligand>
</feature>
<dbReference type="InterPro" id="IPR031157">
    <property type="entry name" value="G_TR_CS"/>
</dbReference>
<evidence type="ECO:0000256" key="5">
    <source>
        <dbReference type="ARBA" id="ARBA00022917"/>
    </source>
</evidence>
<feature type="binding site" evidence="11">
    <location>
        <begin position="81"/>
        <end position="85"/>
    </location>
    <ligand>
        <name>GTP</name>
        <dbReference type="ChEBI" id="CHEBI:37565"/>
    </ligand>
</feature>
<evidence type="ECO:0000256" key="10">
    <source>
        <dbReference type="ARBA" id="ARBA00064283"/>
    </source>
</evidence>
<evidence type="ECO:0000256" key="2">
    <source>
        <dbReference type="ARBA" id="ARBA00022741"/>
    </source>
</evidence>
<dbReference type="InterPro" id="IPR005225">
    <property type="entry name" value="Small_GTP-bd"/>
</dbReference>
<dbReference type="GO" id="GO:0005829">
    <property type="term" value="C:cytosol"/>
    <property type="evidence" value="ECO:0007669"/>
    <property type="project" value="TreeGrafter"/>
</dbReference>
<dbReference type="NCBIfam" id="TIGR00485">
    <property type="entry name" value="EF-Tu"/>
    <property type="match status" value="1"/>
</dbReference>
<sequence>MAKEKFERSKPHVNVGTIGHVDHGKTTLTAAITKVLAQKGGAQFLAYDQIDKAPEERERGITIATAHVEYQTEKRHYAHVDCPGHADYVKNMITGAAQMDGAILVVSAADGPMPQTREHILLARQVGVPYIVVFLNKVDMVDDKELLDLVELEVRELLSEYDFPGNEIPIVKGSALKALEGDKGELGEQAIFKLMDAVDAYIPTPQRATDKPFLMPVEDVFSISGRGTVATGRVERGIVKVGEEIEVVGLKATAKTVVTGVEMFRKLLDEGRAGDNIGALLRGLKREEVERGQVLAKPGSITPHTKFKAEVYVLTKEEGGRHTPFFNGYRPQFYFRTTDVTGSVQLPQGVEMVMPGDNIGMEVELITPIAMEKELRFAIREGGRTVGAGVVAEVIQ</sequence>
<name>B8J859_ANAD2</name>
<dbReference type="GO" id="GO:0003746">
    <property type="term" value="F:translation elongation factor activity"/>
    <property type="evidence" value="ECO:0007669"/>
    <property type="project" value="UniProtKB-UniRule"/>
</dbReference>
<dbReference type="GO" id="GO:0000287">
    <property type="term" value="F:magnesium ion binding"/>
    <property type="evidence" value="ECO:0007669"/>
    <property type="project" value="UniProtKB-UniRule"/>
</dbReference>
<reference evidence="15" key="1">
    <citation type="submission" date="2009-01" db="EMBL/GenBank/DDBJ databases">
        <title>Complete sequence of Anaeromyxobacter dehalogenans 2CP-1.</title>
        <authorList>
            <person name="Lucas S."/>
            <person name="Copeland A."/>
            <person name="Lapidus A."/>
            <person name="Glavina del Rio T."/>
            <person name="Dalin E."/>
            <person name="Tice H."/>
            <person name="Bruce D."/>
            <person name="Goodwin L."/>
            <person name="Pitluck S."/>
            <person name="Saunders E."/>
            <person name="Brettin T."/>
            <person name="Detter J.C."/>
            <person name="Han C."/>
            <person name="Larimer F."/>
            <person name="Land M."/>
            <person name="Hauser L."/>
            <person name="Kyrpides N."/>
            <person name="Ovchinnikova G."/>
            <person name="Beliaev A.S."/>
            <person name="Richardson P."/>
        </authorList>
    </citation>
    <scope>NUCLEOTIDE SEQUENCE [LARGE SCALE GENOMIC DNA]</scope>
    <source>
        <strain evidence="15">ATCC BAA-258 / DSM 21875 / 2CP-1</strain>
    </source>
</reference>
<evidence type="ECO:0000256" key="6">
    <source>
        <dbReference type="ARBA" id="ARBA00023134"/>
    </source>
</evidence>
<evidence type="ECO:0000259" key="12">
    <source>
        <dbReference type="PROSITE" id="PS51722"/>
    </source>
</evidence>
<evidence type="ECO:0000256" key="1">
    <source>
        <dbReference type="ARBA" id="ARBA00007249"/>
    </source>
</evidence>
<dbReference type="AlphaFoldDB" id="B8J859"/>
<feature type="binding site" evidence="11">
    <location>
        <begin position="136"/>
        <end position="139"/>
    </location>
    <ligand>
        <name>GTP</name>
        <dbReference type="ChEBI" id="CHEBI:37565"/>
    </ligand>
</feature>
<dbReference type="CDD" id="cd01884">
    <property type="entry name" value="EF_Tu"/>
    <property type="match status" value="1"/>
</dbReference>
<dbReference type="PROSITE" id="PS51722">
    <property type="entry name" value="G_TR_2"/>
    <property type="match status" value="1"/>
</dbReference>
<dbReference type="FunFam" id="3.40.50.300:FF:000003">
    <property type="entry name" value="Elongation factor Tu"/>
    <property type="match status" value="1"/>
</dbReference>
<comment type="similarity">
    <text evidence="1 11">Belongs to the TRAFAC class translation factor GTPase superfamily. Classic translation factor GTPase family. EF-Tu/EF-1A subfamily.</text>
</comment>
<dbReference type="NCBIfam" id="NF009372">
    <property type="entry name" value="PRK12735.1"/>
    <property type="match status" value="1"/>
</dbReference>
<dbReference type="RefSeq" id="WP_012525973.1">
    <property type="nucleotide sequence ID" value="NC_011891.1"/>
</dbReference>
<dbReference type="PROSITE" id="PS00301">
    <property type="entry name" value="G_TR_1"/>
    <property type="match status" value="1"/>
</dbReference>
<keyword evidence="11" id="KW-0460">Magnesium</keyword>
<dbReference type="NCBIfam" id="NF009373">
    <property type="entry name" value="PRK12736.1"/>
    <property type="match status" value="1"/>
</dbReference>
<evidence type="ECO:0000256" key="4">
    <source>
        <dbReference type="ARBA" id="ARBA00022801"/>
    </source>
</evidence>
<dbReference type="GO" id="GO:0003924">
    <property type="term" value="F:GTPase activity"/>
    <property type="evidence" value="ECO:0007669"/>
    <property type="project" value="UniProtKB-UniRule"/>
</dbReference>
<dbReference type="CDD" id="cd03707">
    <property type="entry name" value="EFTU_III"/>
    <property type="match status" value="1"/>
</dbReference>
<dbReference type="InterPro" id="IPR009000">
    <property type="entry name" value="Transl_B-barrel_sf"/>
</dbReference>
<keyword evidence="2 11" id="KW-0547">Nucleotide-binding</keyword>
<evidence type="ECO:0000313" key="15">
    <source>
        <dbReference type="Proteomes" id="UP000007089"/>
    </source>
</evidence>
<dbReference type="SUPFAM" id="SSF50447">
    <property type="entry name" value="Translation proteins"/>
    <property type="match status" value="1"/>
</dbReference>
<dbReference type="KEGG" id="acp:A2cp1_2367"/>
<dbReference type="PRINTS" id="PR00315">
    <property type="entry name" value="ELONGATNFCT"/>
</dbReference>
<dbReference type="Pfam" id="PF03143">
    <property type="entry name" value="GTP_EFTU_D3"/>
    <property type="match status" value="1"/>
</dbReference>
<evidence type="ECO:0000256" key="3">
    <source>
        <dbReference type="ARBA" id="ARBA00022768"/>
    </source>
</evidence>
<dbReference type="PANTHER" id="PTHR43721:SF22">
    <property type="entry name" value="ELONGATION FACTOR TU, MITOCHONDRIAL"/>
    <property type="match status" value="1"/>
</dbReference>
<evidence type="ECO:0000256" key="7">
    <source>
        <dbReference type="ARBA" id="ARBA00029554"/>
    </source>
</evidence>